<dbReference type="Gene3D" id="1.20.140.160">
    <property type="match status" value="1"/>
</dbReference>
<organism evidence="1">
    <name type="scientific">marine sediment metagenome</name>
    <dbReference type="NCBI Taxonomy" id="412755"/>
    <lineage>
        <taxon>unclassified sequences</taxon>
        <taxon>metagenomes</taxon>
        <taxon>ecological metagenomes</taxon>
    </lineage>
</organism>
<dbReference type="EMBL" id="LAZR01000402">
    <property type="protein sequence ID" value="KKN70458.1"/>
    <property type="molecule type" value="Genomic_DNA"/>
</dbReference>
<accession>A0A0F9VXM2</accession>
<dbReference type="AlphaFoldDB" id="A0A0F9VXM2"/>
<reference evidence="1" key="1">
    <citation type="journal article" date="2015" name="Nature">
        <title>Complex archaea that bridge the gap between prokaryotes and eukaryotes.</title>
        <authorList>
            <person name="Spang A."/>
            <person name="Saw J.H."/>
            <person name="Jorgensen S.L."/>
            <person name="Zaremba-Niedzwiedzka K."/>
            <person name="Martijn J."/>
            <person name="Lind A.E."/>
            <person name="van Eijk R."/>
            <person name="Schleper C."/>
            <person name="Guy L."/>
            <person name="Ettema T.J."/>
        </authorList>
    </citation>
    <scope>NUCLEOTIDE SEQUENCE</scope>
</reference>
<proteinExistence type="predicted"/>
<dbReference type="InterPro" id="IPR013324">
    <property type="entry name" value="RNA_pol_sigma_r3/r4-like"/>
</dbReference>
<gene>
    <name evidence="1" type="ORF">LCGC14_0430360</name>
</gene>
<evidence type="ECO:0000313" key="1">
    <source>
        <dbReference type="EMBL" id="KKN70458.1"/>
    </source>
</evidence>
<comment type="caution">
    <text evidence="1">The sequence shown here is derived from an EMBL/GenBank/DDBJ whole genome shotgun (WGS) entry which is preliminary data.</text>
</comment>
<name>A0A0F9VXM2_9ZZZZ</name>
<dbReference type="SUPFAM" id="SSF88659">
    <property type="entry name" value="Sigma3 and sigma4 domains of RNA polymerase sigma factors"/>
    <property type="match status" value="2"/>
</dbReference>
<sequence length="235" mass="26993">MAKEFDADKAWRSWKREKDRRKKKKKLGALLVHFDPAIQHRVNQFSGVPLPRATIEAEAKKQAVVAFQTYNPKKGASLRTHVGNRMPKVFRYVARRQNIGTIPEHRVAKINTFKKTKEYLFDVKGREPTTIELADELSWSPQETSRMEAELRKDLGHSLSFQDTAFVDFNQNMETINFAYYNMAPREQLVYDYSIGAHGKEQLSTSKIAAKLGISASQVSKIKKKLVQGIEKHTK</sequence>
<protein>
    <submittedName>
        <fullName evidence="1">Uncharacterized protein</fullName>
    </submittedName>
</protein>